<dbReference type="AlphaFoldDB" id="U4LPV3"/>
<feature type="chain" id="PRO_5004651557" evidence="1">
    <location>
        <begin position="24"/>
        <end position="64"/>
    </location>
</feature>
<protein>
    <submittedName>
        <fullName evidence="2">Uncharacterized protein</fullName>
    </submittedName>
</protein>
<evidence type="ECO:0000313" key="3">
    <source>
        <dbReference type="Proteomes" id="UP000018144"/>
    </source>
</evidence>
<dbReference type="EMBL" id="HF936499">
    <property type="protein sequence ID" value="CCX16695.1"/>
    <property type="molecule type" value="Genomic_DNA"/>
</dbReference>
<proteinExistence type="predicted"/>
<gene>
    <name evidence="2" type="ORF">PCON_03436</name>
</gene>
<feature type="signal peptide" evidence="1">
    <location>
        <begin position="1"/>
        <end position="23"/>
    </location>
</feature>
<organism evidence="2 3">
    <name type="scientific">Pyronema omphalodes (strain CBS 100304)</name>
    <name type="common">Pyronema confluens</name>
    <dbReference type="NCBI Taxonomy" id="1076935"/>
    <lineage>
        <taxon>Eukaryota</taxon>
        <taxon>Fungi</taxon>
        <taxon>Dikarya</taxon>
        <taxon>Ascomycota</taxon>
        <taxon>Pezizomycotina</taxon>
        <taxon>Pezizomycetes</taxon>
        <taxon>Pezizales</taxon>
        <taxon>Pyronemataceae</taxon>
        <taxon>Pyronema</taxon>
    </lineage>
</organism>
<keyword evidence="1" id="KW-0732">Signal</keyword>
<evidence type="ECO:0000256" key="1">
    <source>
        <dbReference type="SAM" id="SignalP"/>
    </source>
</evidence>
<sequence length="64" mass="6839">MKSLSAVLPLLFLALSVVPAAVSSPIASAEPDRQINDDGTTIVDLYTGYQYKGHQIKEPPKVIA</sequence>
<accession>U4LPV3</accession>
<evidence type="ECO:0000313" key="2">
    <source>
        <dbReference type="EMBL" id="CCX16695.1"/>
    </source>
</evidence>
<reference evidence="2 3" key="1">
    <citation type="journal article" date="2013" name="PLoS Genet.">
        <title>The genome and development-dependent transcriptomes of Pyronema confluens: a window into fungal evolution.</title>
        <authorList>
            <person name="Traeger S."/>
            <person name="Altegoer F."/>
            <person name="Freitag M."/>
            <person name="Gabaldon T."/>
            <person name="Kempken F."/>
            <person name="Kumar A."/>
            <person name="Marcet-Houben M."/>
            <person name="Poggeler S."/>
            <person name="Stajich J.E."/>
            <person name="Nowrousian M."/>
        </authorList>
    </citation>
    <scope>NUCLEOTIDE SEQUENCE [LARGE SCALE GENOMIC DNA]</scope>
    <source>
        <strain evidence="3">CBS 100304</strain>
        <tissue evidence="2">Vegetative mycelium</tissue>
    </source>
</reference>
<keyword evidence="3" id="KW-1185">Reference proteome</keyword>
<name>U4LPV3_PYROM</name>
<dbReference type="Proteomes" id="UP000018144">
    <property type="component" value="Unassembled WGS sequence"/>
</dbReference>